<comment type="caution">
    <text evidence="1">The sequence shown here is derived from an EMBL/GenBank/DDBJ whole genome shotgun (WGS) entry which is preliminary data.</text>
</comment>
<gene>
    <name evidence="1" type="ORF">GWI33_016076</name>
</gene>
<name>A0A834I2E8_RHYFE</name>
<accession>A0A834I2E8</accession>
<keyword evidence="2" id="KW-1185">Reference proteome</keyword>
<dbReference type="AlphaFoldDB" id="A0A834I2E8"/>
<protein>
    <submittedName>
        <fullName evidence="1">Uncharacterized protein</fullName>
    </submittedName>
</protein>
<evidence type="ECO:0000313" key="1">
    <source>
        <dbReference type="EMBL" id="KAF7270996.1"/>
    </source>
</evidence>
<reference evidence="1" key="1">
    <citation type="submission" date="2020-08" db="EMBL/GenBank/DDBJ databases">
        <title>Genome sequencing and assembly of the red palm weevil Rhynchophorus ferrugineus.</title>
        <authorList>
            <person name="Dias G.B."/>
            <person name="Bergman C.M."/>
            <person name="Manee M."/>
        </authorList>
    </citation>
    <scope>NUCLEOTIDE SEQUENCE</scope>
    <source>
        <strain evidence="1">AA-2017</strain>
        <tissue evidence="1">Whole larva</tissue>
    </source>
</reference>
<dbReference type="EMBL" id="JAACXV010014028">
    <property type="protein sequence ID" value="KAF7270996.1"/>
    <property type="molecule type" value="Genomic_DNA"/>
</dbReference>
<sequence>MKEVVARPSRETGVPVAVIGKRVPKPRGKGDGQAFKLTLNRAKEEQTTGNSTMKERNWILKLVRMKMWNRKNH</sequence>
<evidence type="ECO:0000313" key="2">
    <source>
        <dbReference type="Proteomes" id="UP000625711"/>
    </source>
</evidence>
<dbReference type="Proteomes" id="UP000625711">
    <property type="component" value="Unassembled WGS sequence"/>
</dbReference>
<organism evidence="1 2">
    <name type="scientific">Rhynchophorus ferrugineus</name>
    <name type="common">Red palm weevil</name>
    <name type="synonym">Curculio ferrugineus</name>
    <dbReference type="NCBI Taxonomy" id="354439"/>
    <lineage>
        <taxon>Eukaryota</taxon>
        <taxon>Metazoa</taxon>
        <taxon>Ecdysozoa</taxon>
        <taxon>Arthropoda</taxon>
        <taxon>Hexapoda</taxon>
        <taxon>Insecta</taxon>
        <taxon>Pterygota</taxon>
        <taxon>Neoptera</taxon>
        <taxon>Endopterygota</taxon>
        <taxon>Coleoptera</taxon>
        <taxon>Polyphaga</taxon>
        <taxon>Cucujiformia</taxon>
        <taxon>Curculionidae</taxon>
        <taxon>Dryophthorinae</taxon>
        <taxon>Rhynchophorus</taxon>
    </lineage>
</organism>
<proteinExistence type="predicted"/>